<sequence>ITLTGGALTAEQLTSDDDITMLGHLMTLGDNTNTNIVITFDGENFDASITYEPFINRFSFSSASFSAIAGIGCIGLTASGTILGAIVTDGAGALLQQGVVQGNIGVIINDFTVDTSTLRVDSVNHRVGIGTITPDGEFQIGPHSASSGSALFDGFQGVSHGSLKMFAFTELTVPTVAIYAKGSGIGSGDTYFNHGGNFGIGVIDPDTTLEIFSTTTQLKLSYDATNYAQFTTGSDGQLTITTVDSDGAAGDITLSPDGIVISTVNFHLDDGIKLTLGTGNDGEIYSSSDDVIIANVTAEKDINFIVNDGGALTALSIDTSQHRVEIWKDLSINPDGFQGFGKLIQTGKIGTDTIETVHTLGQTRGGGNGGVGFGMSWLMRLEN</sequence>
<reference evidence="1" key="1">
    <citation type="journal article" date="2015" name="Nature">
        <title>Complex archaea that bridge the gap between prokaryotes and eukaryotes.</title>
        <authorList>
            <person name="Spang A."/>
            <person name="Saw J.H."/>
            <person name="Jorgensen S.L."/>
            <person name="Zaremba-Niedzwiedzka K."/>
            <person name="Martijn J."/>
            <person name="Lind A.E."/>
            <person name="van Eijk R."/>
            <person name="Schleper C."/>
            <person name="Guy L."/>
            <person name="Ettema T.J."/>
        </authorList>
    </citation>
    <scope>NUCLEOTIDE SEQUENCE</scope>
</reference>
<name>A0A0F8XRD1_9ZZZZ</name>
<comment type="caution">
    <text evidence="1">The sequence shown here is derived from an EMBL/GenBank/DDBJ whole genome shotgun (WGS) entry which is preliminary data.</text>
</comment>
<accession>A0A0F8XRD1</accession>
<feature type="non-terminal residue" evidence="1">
    <location>
        <position position="1"/>
    </location>
</feature>
<feature type="non-terminal residue" evidence="1">
    <location>
        <position position="383"/>
    </location>
</feature>
<organism evidence="1">
    <name type="scientific">marine sediment metagenome</name>
    <dbReference type="NCBI Taxonomy" id="412755"/>
    <lineage>
        <taxon>unclassified sequences</taxon>
        <taxon>metagenomes</taxon>
        <taxon>ecological metagenomes</taxon>
    </lineage>
</organism>
<dbReference type="EMBL" id="LAZR01057704">
    <property type="protein sequence ID" value="KKK71503.1"/>
    <property type="molecule type" value="Genomic_DNA"/>
</dbReference>
<dbReference type="AlphaFoldDB" id="A0A0F8XRD1"/>
<evidence type="ECO:0000313" key="1">
    <source>
        <dbReference type="EMBL" id="KKK71503.1"/>
    </source>
</evidence>
<proteinExistence type="predicted"/>
<gene>
    <name evidence="1" type="ORF">LCGC14_2913260</name>
</gene>
<protein>
    <submittedName>
        <fullName evidence="1">Uncharacterized protein</fullName>
    </submittedName>
</protein>